<dbReference type="InterPro" id="IPR003474">
    <property type="entry name" value="Glcn_transporter"/>
</dbReference>
<dbReference type="PANTHER" id="PTHR30354:SF11">
    <property type="entry name" value="PERMEASE"/>
    <property type="match status" value="1"/>
</dbReference>
<feature type="transmembrane region" description="Helical" evidence="2">
    <location>
        <begin position="184"/>
        <end position="206"/>
    </location>
</feature>
<dbReference type="GO" id="GO:0015128">
    <property type="term" value="F:gluconate transmembrane transporter activity"/>
    <property type="evidence" value="ECO:0007669"/>
    <property type="project" value="InterPro"/>
</dbReference>
<keyword evidence="2" id="KW-0472">Membrane</keyword>
<dbReference type="GO" id="GO:0005886">
    <property type="term" value="C:plasma membrane"/>
    <property type="evidence" value="ECO:0007669"/>
    <property type="project" value="TreeGrafter"/>
</dbReference>
<feature type="transmembrane region" description="Helical" evidence="2">
    <location>
        <begin position="294"/>
        <end position="317"/>
    </location>
</feature>
<feature type="transmembrane region" description="Helical" evidence="2">
    <location>
        <begin position="68"/>
        <end position="89"/>
    </location>
</feature>
<gene>
    <name evidence="3" type="ORF">C1I64_12055</name>
</gene>
<feature type="transmembrane region" description="Helical" evidence="2">
    <location>
        <begin position="365"/>
        <end position="383"/>
    </location>
</feature>
<feature type="transmembrane region" description="Helical" evidence="2">
    <location>
        <begin position="481"/>
        <end position="503"/>
    </location>
</feature>
<feature type="region of interest" description="Disordered" evidence="1">
    <location>
        <begin position="230"/>
        <end position="286"/>
    </location>
</feature>
<protein>
    <submittedName>
        <fullName evidence="3">Gluconate permease</fullName>
    </submittedName>
</protein>
<name>A0A3Q9V0D2_9MICO</name>
<dbReference type="RefSeq" id="WP_127887361.1">
    <property type="nucleotide sequence ID" value="NZ_CP028137.1"/>
</dbReference>
<reference evidence="4" key="1">
    <citation type="submission" date="2018-03" db="EMBL/GenBank/DDBJ databases">
        <title>Bacteriophage NCPPB3778 and a type I-E CRISPR drive the evolution of the US Biological Select Agent, Rathayibacter toxicus.</title>
        <authorList>
            <person name="Davis E.W.II."/>
            <person name="Tabima J.F."/>
            <person name="Weisberg A.J."/>
            <person name="Dantas Lopes L."/>
            <person name="Wiseman M.S."/>
            <person name="Wiseman M.S."/>
            <person name="Pupko T."/>
            <person name="Belcher M.S."/>
            <person name="Sechler A.J."/>
            <person name="Tancos M.A."/>
            <person name="Schroeder B.K."/>
            <person name="Murray T.D."/>
            <person name="Luster D.G."/>
            <person name="Schneider W.L."/>
            <person name="Rogers E."/>
            <person name="Andreote F.D."/>
            <person name="Grunwald N.J."/>
            <person name="Putnam M.L."/>
            <person name="Chang J.H."/>
        </authorList>
    </citation>
    <scope>NUCLEOTIDE SEQUENCE [LARGE SCALE GENOMIC DNA]</scope>
    <source>
        <strain evidence="4">DSM 15932</strain>
    </source>
</reference>
<feature type="compositionally biased region" description="Gly residues" evidence="1">
    <location>
        <begin position="237"/>
        <end position="254"/>
    </location>
</feature>
<feature type="transmembrane region" description="Helical" evidence="2">
    <location>
        <begin position="132"/>
        <end position="152"/>
    </location>
</feature>
<dbReference type="PANTHER" id="PTHR30354">
    <property type="entry name" value="GNT FAMILY GLUCONATE TRANSPORTER"/>
    <property type="match status" value="1"/>
</dbReference>
<dbReference type="Pfam" id="PF02447">
    <property type="entry name" value="GntP_permease"/>
    <property type="match status" value="2"/>
</dbReference>
<feature type="transmembrane region" description="Helical" evidence="2">
    <location>
        <begin position="159"/>
        <end position="178"/>
    </location>
</feature>
<dbReference type="AlphaFoldDB" id="A0A3Q9V0D2"/>
<organism evidence="3 4">
    <name type="scientific">Rathayibacter festucae DSM 15932</name>
    <dbReference type="NCBI Taxonomy" id="1328866"/>
    <lineage>
        <taxon>Bacteria</taxon>
        <taxon>Bacillati</taxon>
        <taxon>Actinomycetota</taxon>
        <taxon>Actinomycetes</taxon>
        <taxon>Micrococcales</taxon>
        <taxon>Microbacteriaceae</taxon>
        <taxon>Rathayibacter</taxon>
    </lineage>
</organism>
<dbReference type="Proteomes" id="UP000285317">
    <property type="component" value="Chromosome"/>
</dbReference>
<proteinExistence type="predicted"/>
<evidence type="ECO:0000256" key="1">
    <source>
        <dbReference type="SAM" id="MobiDB-lite"/>
    </source>
</evidence>
<sequence>MPEWYTLGVVALVIVVVVVAIVRFRFNPVLALAVGAAAIGLLTGLGPVDTVSTMTRGFGEVMMEAGLLIGWGVLIGAMLNEMGAVVRLVEGLLRVFGRRGIPYALGLSFATYLQTIFVDALIVIAAPLARRIAPRLGPAGTGIVAVTFAVGLEMGIVMMVPGFAAVALAGLLGVPLGVMLLGGFVVVAPTVVVTILLMSLAFRLGFWDPARDEQLVVRDETAGLATVPAGERAGSDAVGGSGTAGGPGSAGGASGAARSSGGASGASGSSAVGTGAGADPAGASGSDAPRERPLLLLFAPMLLALLLIAAQAVLSVAGAEVPVLQFLGNPVMALLLAVIATGLVGRSVVGTARMEKAVAKGFQDGGQIFLLTGVGGALAAVIAEGDLGELLKGYFSANASAPLLLVWLMAAVLHIAVGSVTLSAITAAGVVAPVAATLGLDPLLIALAAGSGALFCIHVTSNTFWLLQSFLGQSVRGALKSVTIGVSLASVLALGMVLLLSLFL</sequence>
<evidence type="ECO:0000313" key="3">
    <source>
        <dbReference type="EMBL" id="AZZ52703.1"/>
    </source>
</evidence>
<dbReference type="EMBL" id="CP028137">
    <property type="protein sequence ID" value="AZZ52703.1"/>
    <property type="molecule type" value="Genomic_DNA"/>
</dbReference>
<feature type="transmembrane region" description="Helical" evidence="2">
    <location>
        <begin position="29"/>
        <end position="48"/>
    </location>
</feature>
<keyword evidence="2" id="KW-0812">Transmembrane</keyword>
<accession>A0A3Q9V0D2</accession>
<feature type="compositionally biased region" description="Low complexity" evidence="1">
    <location>
        <begin position="255"/>
        <end position="286"/>
    </location>
</feature>
<feature type="transmembrane region" description="Helical" evidence="2">
    <location>
        <begin position="6"/>
        <end position="22"/>
    </location>
</feature>
<feature type="transmembrane region" description="Helical" evidence="2">
    <location>
        <begin position="323"/>
        <end position="344"/>
    </location>
</feature>
<feature type="transmembrane region" description="Helical" evidence="2">
    <location>
        <begin position="443"/>
        <end position="461"/>
    </location>
</feature>
<feature type="transmembrane region" description="Helical" evidence="2">
    <location>
        <begin position="101"/>
        <end position="126"/>
    </location>
</feature>
<keyword evidence="2" id="KW-1133">Transmembrane helix</keyword>
<feature type="transmembrane region" description="Helical" evidence="2">
    <location>
        <begin position="403"/>
        <end position="431"/>
    </location>
</feature>
<evidence type="ECO:0000313" key="4">
    <source>
        <dbReference type="Proteomes" id="UP000285317"/>
    </source>
</evidence>
<evidence type="ECO:0000256" key="2">
    <source>
        <dbReference type="SAM" id="Phobius"/>
    </source>
</evidence>
<dbReference type="KEGG" id="rfs:C1I64_12055"/>